<sequence>MRLTVVLALLGLSNYGSAKDHINYSNCTLDTTVPLDYQNPELGEAVIPLVKYPAEAQSSSGAYQGMILLNPGGPGHSGVEMVLSYGSTLQAAIGNNFDYVGFDPRGIHNSQPVANCTSTPSSPGNNYKARTIPRVSDEYYQSWIDYGIDLGRNCQHEVGGPLGAGTHMSTATTARDMLSIVDAFAMTHEGKIAAKPANLLNYYGVSYGTFLGQTVASMFPDRVGHVVLDGVVSPEGYVANYTWSSVTHLDGVISTFFIHCSQVGPGDCSFHTGSTPKDIQRRFDNTMAQLEARGAAENNWSNATEIDSALLLLKIGLLSLANYPADNFKVLPDVLVSLETALANKNLGAWIDSAHQLYGDPGVDGSENYQYISGVLCSDMQNRWFGKTLEDLRPLLQYLEAQSIVGDIWIQSMLGCLGWSIQATETFQGPFGGDTANPILFVGNTFDPVTPYENALAGSSKFKNAQALIVDGLGHGTSATQNLCALSKIAAYFQTGLPPTNDDAHCPFEQAGLGLTLNGTLEETIRFYGLL</sequence>
<evidence type="ECO:0000256" key="2">
    <source>
        <dbReference type="ARBA" id="ARBA00022801"/>
    </source>
</evidence>
<proteinExistence type="inferred from homology"/>
<dbReference type="Pfam" id="PF08386">
    <property type="entry name" value="Abhydrolase_4"/>
    <property type="match status" value="1"/>
</dbReference>
<dbReference type="PANTHER" id="PTHR43248">
    <property type="entry name" value="2-SUCCINYL-6-HYDROXY-2,4-CYCLOHEXADIENE-1-CARBOXYLATE SYNTHASE"/>
    <property type="match status" value="1"/>
</dbReference>
<reference evidence="7" key="1">
    <citation type="submission" date="2019-06" db="EMBL/GenBank/DDBJ databases">
        <authorList>
            <person name="Broberg M."/>
        </authorList>
    </citation>
    <scope>NUCLEOTIDE SEQUENCE [LARGE SCALE GENOMIC DNA]</scope>
</reference>
<dbReference type="Proteomes" id="UP000775872">
    <property type="component" value="Unassembled WGS sequence"/>
</dbReference>
<evidence type="ECO:0000313" key="6">
    <source>
        <dbReference type="EMBL" id="CAH0056967.1"/>
    </source>
</evidence>
<dbReference type="AlphaFoldDB" id="A0A9N9ZK58"/>
<protein>
    <submittedName>
        <fullName evidence="6">Uncharacterized protein</fullName>
    </submittedName>
</protein>
<dbReference type="EMBL" id="CABFOC020000068">
    <property type="protein sequence ID" value="CAH0056967.1"/>
    <property type="molecule type" value="Genomic_DNA"/>
</dbReference>
<feature type="domain" description="Peptidase S33 tripeptidyl aminopeptidase-like C-terminal" evidence="5">
    <location>
        <begin position="404"/>
        <end position="503"/>
    </location>
</feature>
<gene>
    <name evidence="6" type="ORF">CSOL1703_00018093</name>
</gene>
<keyword evidence="7" id="KW-1185">Reference proteome</keyword>
<comment type="similarity">
    <text evidence="1">Belongs to the peptidase S33 family.</text>
</comment>
<evidence type="ECO:0000256" key="3">
    <source>
        <dbReference type="SAM" id="SignalP"/>
    </source>
</evidence>
<keyword evidence="3" id="KW-0732">Signal</keyword>
<feature type="domain" description="AB hydrolase-1" evidence="4">
    <location>
        <begin position="67"/>
        <end position="231"/>
    </location>
</feature>
<evidence type="ECO:0000259" key="5">
    <source>
        <dbReference type="Pfam" id="PF08386"/>
    </source>
</evidence>
<evidence type="ECO:0000256" key="1">
    <source>
        <dbReference type="ARBA" id="ARBA00010088"/>
    </source>
</evidence>
<dbReference type="InterPro" id="IPR013595">
    <property type="entry name" value="Pept_S33_TAP-like_C"/>
</dbReference>
<feature type="signal peptide" evidence="3">
    <location>
        <begin position="1"/>
        <end position="18"/>
    </location>
</feature>
<dbReference type="Pfam" id="PF00561">
    <property type="entry name" value="Abhydrolase_1"/>
    <property type="match status" value="1"/>
</dbReference>
<dbReference type="Gene3D" id="3.40.50.1820">
    <property type="entry name" value="alpha/beta hydrolase"/>
    <property type="match status" value="1"/>
</dbReference>
<dbReference type="GO" id="GO:0016787">
    <property type="term" value="F:hydrolase activity"/>
    <property type="evidence" value="ECO:0007669"/>
    <property type="project" value="UniProtKB-KW"/>
</dbReference>
<dbReference type="PANTHER" id="PTHR43248:SF25">
    <property type="entry name" value="AB HYDROLASE-1 DOMAIN-CONTAINING PROTEIN-RELATED"/>
    <property type="match status" value="1"/>
</dbReference>
<evidence type="ECO:0000313" key="7">
    <source>
        <dbReference type="Proteomes" id="UP000775872"/>
    </source>
</evidence>
<reference evidence="6 7" key="2">
    <citation type="submission" date="2021-10" db="EMBL/GenBank/DDBJ databases">
        <authorList>
            <person name="Piombo E."/>
        </authorList>
    </citation>
    <scope>NUCLEOTIDE SEQUENCE [LARGE SCALE GENOMIC DNA]</scope>
</reference>
<comment type="caution">
    <text evidence="6">The sequence shown here is derived from an EMBL/GenBank/DDBJ whole genome shotgun (WGS) entry which is preliminary data.</text>
</comment>
<dbReference type="InterPro" id="IPR029058">
    <property type="entry name" value="AB_hydrolase_fold"/>
</dbReference>
<dbReference type="SUPFAM" id="SSF53474">
    <property type="entry name" value="alpha/beta-Hydrolases"/>
    <property type="match status" value="1"/>
</dbReference>
<accession>A0A9N9ZK58</accession>
<keyword evidence="2" id="KW-0378">Hydrolase</keyword>
<name>A0A9N9ZK58_9HYPO</name>
<feature type="chain" id="PRO_5040424256" evidence="3">
    <location>
        <begin position="19"/>
        <end position="531"/>
    </location>
</feature>
<evidence type="ECO:0000259" key="4">
    <source>
        <dbReference type="Pfam" id="PF00561"/>
    </source>
</evidence>
<dbReference type="InterPro" id="IPR051601">
    <property type="entry name" value="Serine_prot/Carboxylest_S33"/>
</dbReference>
<dbReference type="OrthoDB" id="425534at2759"/>
<organism evidence="6 7">
    <name type="scientific">Clonostachys solani</name>
    <dbReference type="NCBI Taxonomy" id="160281"/>
    <lineage>
        <taxon>Eukaryota</taxon>
        <taxon>Fungi</taxon>
        <taxon>Dikarya</taxon>
        <taxon>Ascomycota</taxon>
        <taxon>Pezizomycotina</taxon>
        <taxon>Sordariomycetes</taxon>
        <taxon>Hypocreomycetidae</taxon>
        <taxon>Hypocreales</taxon>
        <taxon>Bionectriaceae</taxon>
        <taxon>Clonostachys</taxon>
    </lineage>
</organism>
<dbReference type="InterPro" id="IPR000073">
    <property type="entry name" value="AB_hydrolase_1"/>
</dbReference>